<evidence type="ECO:0000313" key="3">
    <source>
        <dbReference type="Proteomes" id="UP001445335"/>
    </source>
</evidence>
<feature type="domain" description="CKK" evidence="1">
    <location>
        <begin position="1"/>
        <end position="100"/>
    </location>
</feature>
<dbReference type="InterPro" id="IPR011033">
    <property type="entry name" value="PRC_barrel-like_sf"/>
</dbReference>
<accession>A0AAW1SEA6</accession>
<dbReference type="EMBL" id="JALJOU010000004">
    <property type="protein sequence ID" value="KAK9844160.1"/>
    <property type="molecule type" value="Genomic_DNA"/>
</dbReference>
<protein>
    <recommendedName>
        <fullName evidence="1">CKK domain-containing protein</fullName>
    </recommendedName>
</protein>
<keyword evidence="3" id="KW-1185">Reference proteome</keyword>
<proteinExistence type="predicted"/>
<gene>
    <name evidence="2" type="ORF">WJX81_006445</name>
</gene>
<dbReference type="Pfam" id="PF08683">
    <property type="entry name" value="CAMSAP_CKK"/>
    <property type="match status" value="1"/>
</dbReference>
<dbReference type="Gene3D" id="3.10.20.360">
    <property type="entry name" value="CKK domain"/>
    <property type="match status" value="1"/>
</dbReference>
<dbReference type="InterPro" id="IPR014797">
    <property type="entry name" value="CKK_CAMSAP"/>
</dbReference>
<dbReference type="Proteomes" id="UP001445335">
    <property type="component" value="Unassembled WGS sequence"/>
</dbReference>
<evidence type="ECO:0000259" key="1">
    <source>
        <dbReference type="PROSITE" id="PS51508"/>
    </source>
</evidence>
<name>A0AAW1SEA6_9CHLO</name>
<sequence length="100" mass="10459">MLFTGQREEVLAALDAWPGGGDNFLVLFQAAGRPLCFRGLFALPVGSQNAVRVAGGGPERVDAGDTAAHFHFDSGSKTFLPMSTLIFSARTSGMALEGLS</sequence>
<dbReference type="SUPFAM" id="SSF50346">
    <property type="entry name" value="PRC-barrel domain"/>
    <property type="match status" value="1"/>
</dbReference>
<reference evidence="2 3" key="1">
    <citation type="journal article" date="2024" name="Nat. Commun.">
        <title>Phylogenomics reveals the evolutionary origins of lichenization in chlorophyte algae.</title>
        <authorList>
            <person name="Puginier C."/>
            <person name="Libourel C."/>
            <person name="Otte J."/>
            <person name="Skaloud P."/>
            <person name="Haon M."/>
            <person name="Grisel S."/>
            <person name="Petersen M."/>
            <person name="Berrin J.G."/>
            <person name="Delaux P.M."/>
            <person name="Dal Grande F."/>
            <person name="Keller J."/>
        </authorList>
    </citation>
    <scope>NUCLEOTIDE SEQUENCE [LARGE SCALE GENOMIC DNA]</scope>
    <source>
        <strain evidence="2 3">SAG 245.80</strain>
    </source>
</reference>
<organism evidence="2 3">
    <name type="scientific">Elliptochloris bilobata</name>
    <dbReference type="NCBI Taxonomy" id="381761"/>
    <lineage>
        <taxon>Eukaryota</taxon>
        <taxon>Viridiplantae</taxon>
        <taxon>Chlorophyta</taxon>
        <taxon>core chlorophytes</taxon>
        <taxon>Trebouxiophyceae</taxon>
        <taxon>Trebouxiophyceae incertae sedis</taxon>
        <taxon>Elliptochloris clade</taxon>
        <taxon>Elliptochloris</taxon>
    </lineage>
</organism>
<dbReference type="InterPro" id="IPR038209">
    <property type="entry name" value="CKK_dom_sf"/>
</dbReference>
<comment type="caution">
    <text evidence="2">The sequence shown here is derived from an EMBL/GenBank/DDBJ whole genome shotgun (WGS) entry which is preliminary data.</text>
</comment>
<dbReference type="PROSITE" id="PS51508">
    <property type="entry name" value="CKK"/>
    <property type="match status" value="1"/>
</dbReference>
<dbReference type="AlphaFoldDB" id="A0AAW1SEA6"/>
<dbReference type="GO" id="GO:0008017">
    <property type="term" value="F:microtubule binding"/>
    <property type="evidence" value="ECO:0007669"/>
    <property type="project" value="InterPro"/>
</dbReference>
<evidence type="ECO:0000313" key="2">
    <source>
        <dbReference type="EMBL" id="KAK9844160.1"/>
    </source>
</evidence>